<feature type="transmembrane region" description="Helical" evidence="1">
    <location>
        <begin position="20"/>
        <end position="41"/>
    </location>
</feature>
<gene>
    <name evidence="2" type="ORF">JJN12_05605</name>
</gene>
<accession>A0ABS1IZG3</accession>
<organism evidence="2 3">
    <name type="scientific">Catonella massiliensis</name>
    <dbReference type="NCBI Taxonomy" id="2799636"/>
    <lineage>
        <taxon>Bacteria</taxon>
        <taxon>Bacillati</taxon>
        <taxon>Bacillota</taxon>
        <taxon>Clostridia</taxon>
        <taxon>Lachnospirales</taxon>
        <taxon>Lachnospiraceae</taxon>
        <taxon>Catonella</taxon>
    </lineage>
</organism>
<evidence type="ECO:0000313" key="3">
    <source>
        <dbReference type="Proteomes" id="UP000604730"/>
    </source>
</evidence>
<dbReference type="RefSeq" id="WP_208428758.1">
    <property type="nucleotide sequence ID" value="NZ_JAEPRJ010000001.1"/>
</dbReference>
<keyword evidence="1" id="KW-0812">Transmembrane</keyword>
<comment type="caution">
    <text evidence="2">The sequence shown here is derived from an EMBL/GenBank/DDBJ whole genome shotgun (WGS) entry which is preliminary data.</text>
</comment>
<keyword evidence="1" id="KW-1133">Transmembrane helix</keyword>
<dbReference type="Proteomes" id="UP000604730">
    <property type="component" value="Unassembled WGS sequence"/>
</dbReference>
<proteinExistence type="predicted"/>
<reference evidence="2 3" key="1">
    <citation type="submission" date="2021-01" db="EMBL/GenBank/DDBJ databases">
        <title>Isolation and description of Catonella massiliensis sp. nov., a novel Catonella species, isolated from a stable periodontitis subject.</title>
        <authorList>
            <person name="Antezack A."/>
            <person name="Boxberger M."/>
            <person name="La Scola B."/>
            <person name="Monnet-Corti V."/>
        </authorList>
    </citation>
    <scope>NUCLEOTIDE SEQUENCE [LARGE SCALE GENOMIC DNA]</scope>
    <source>
        <strain evidence="2 3">Marseille-Q4567</strain>
    </source>
</reference>
<keyword evidence="3" id="KW-1185">Reference proteome</keyword>
<evidence type="ECO:0000256" key="1">
    <source>
        <dbReference type="SAM" id="Phobius"/>
    </source>
</evidence>
<name>A0ABS1IZG3_9FIRM</name>
<evidence type="ECO:0000313" key="2">
    <source>
        <dbReference type="EMBL" id="MBK5897264.1"/>
    </source>
</evidence>
<keyword evidence="1" id="KW-0472">Membrane</keyword>
<sequence>MRNKVYTGYKIIDDSSIKYYLKEIVLTLLSLFLIYSIFSYGRNYVITNSPSYVLYNNWHINLPKGTEVLTQYKNTNWFGEGTKVYVIKVDKQETTDTFFDLKNYYTDIDDEYKLYLTNLISQITDTNVKTALSDANAKYKILTAQRKAWDGSPEDSRRLYSLFDEKTGLFYVVEELL</sequence>
<protein>
    <submittedName>
        <fullName evidence="2">Uncharacterized protein</fullName>
    </submittedName>
</protein>
<dbReference type="EMBL" id="JAEPRJ010000001">
    <property type="protein sequence ID" value="MBK5897264.1"/>
    <property type="molecule type" value="Genomic_DNA"/>
</dbReference>